<protein>
    <submittedName>
        <fullName evidence="1">Uncharacterized protein</fullName>
    </submittedName>
</protein>
<dbReference type="EMBL" id="AP026866">
    <property type="protein sequence ID" value="BDS06467.1"/>
    <property type="molecule type" value="Genomic_DNA"/>
</dbReference>
<name>A0AAT9FKK4_9BACT</name>
<evidence type="ECO:0000313" key="1">
    <source>
        <dbReference type="EMBL" id="BDS06467.1"/>
    </source>
</evidence>
<reference evidence="1" key="1">
    <citation type="submission" date="2024-07" db="EMBL/GenBank/DDBJ databases">
        <title>Complete genome sequence of Verrucomicrobiaceae bacterium NT6N.</title>
        <authorList>
            <person name="Huang C."/>
            <person name="Takami H."/>
            <person name="Hamasaki K."/>
        </authorList>
    </citation>
    <scope>NUCLEOTIDE SEQUENCE</scope>
    <source>
        <strain evidence="1">NT6N</strain>
    </source>
</reference>
<accession>A0AAT9FKK4</accession>
<proteinExistence type="predicted"/>
<dbReference type="KEGG" id="osu:NT6N_15070"/>
<dbReference type="AlphaFoldDB" id="A0AAT9FKK4"/>
<gene>
    <name evidence="1" type="ORF">NT6N_15070</name>
</gene>
<organism evidence="1">
    <name type="scientific">Oceaniferula spumae</name>
    <dbReference type="NCBI Taxonomy" id="2979115"/>
    <lineage>
        <taxon>Bacteria</taxon>
        <taxon>Pseudomonadati</taxon>
        <taxon>Verrucomicrobiota</taxon>
        <taxon>Verrucomicrobiia</taxon>
        <taxon>Verrucomicrobiales</taxon>
        <taxon>Verrucomicrobiaceae</taxon>
        <taxon>Oceaniferula</taxon>
    </lineage>
</organism>
<sequence>MLWGWMQKEERSLILDSDSTKFSRFGSPERLFLSLYLADIRNPKGIEHSSPGLAQPWDCDQILGKH</sequence>